<evidence type="ECO:0000256" key="2">
    <source>
        <dbReference type="ARBA" id="ARBA00009765"/>
    </source>
</evidence>
<dbReference type="PANTHER" id="PTHR46494">
    <property type="entry name" value="CORA FAMILY METAL ION TRANSPORTER (EUROFUNG)"/>
    <property type="match status" value="1"/>
</dbReference>
<feature type="transmembrane region" description="Helical" evidence="8">
    <location>
        <begin position="299"/>
        <end position="316"/>
    </location>
</feature>
<evidence type="ECO:0000256" key="6">
    <source>
        <dbReference type="ARBA" id="ARBA00022989"/>
    </source>
</evidence>
<dbReference type="InterPro" id="IPR002523">
    <property type="entry name" value="MgTranspt_CorA/ZnTranspt_ZntB"/>
</dbReference>
<feature type="transmembrane region" description="Helical" evidence="8">
    <location>
        <begin position="268"/>
        <end position="287"/>
    </location>
</feature>
<dbReference type="Gene3D" id="3.30.460.20">
    <property type="entry name" value="CorA soluble domain-like"/>
    <property type="match status" value="1"/>
</dbReference>
<evidence type="ECO:0000313" key="10">
    <source>
        <dbReference type="Proteomes" id="UP001056035"/>
    </source>
</evidence>
<dbReference type="RefSeq" id="WP_254569617.1">
    <property type="nucleotide sequence ID" value="NZ_CP098502.1"/>
</dbReference>
<keyword evidence="3" id="KW-0813">Transport</keyword>
<dbReference type="Gene3D" id="1.20.58.340">
    <property type="entry name" value="Magnesium transport protein CorA, transmembrane region"/>
    <property type="match status" value="2"/>
</dbReference>
<dbReference type="PANTHER" id="PTHR46494:SF1">
    <property type="entry name" value="CORA FAMILY METAL ION TRANSPORTER (EUROFUNG)"/>
    <property type="match status" value="1"/>
</dbReference>
<keyword evidence="6 8" id="KW-1133">Transmembrane helix</keyword>
<dbReference type="InterPro" id="IPR045863">
    <property type="entry name" value="CorA_TM1_TM2"/>
</dbReference>
<dbReference type="Pfam" id="PF01544">
    <property type="entry name" value="CorA"/>
    <property type="match status" value="1"/>
</dbReference>
<dbReference type="Proteomes" id="UP001056035">
    <property type="component" value="Chromosome"/>
</dbReference>
<keyword evidence="4" id="KW-1003">Cell membrane</keyword>
<dbReference type="CDD" id="cd12830">
    <property type="entry name" value="MtCorA-like"/>
    <property type="match status" value="1"/>
</dbReference>
<dbReference type="SUPFAM" id="SSF143865">
    <property type="entry name" value="CorA soluble domain-like"/>
    <property type="match status" value="1"/>
</dbReference>
<comment type="subcellular location">
    <subcellularLocation>
        <location evidence="1">Cell membrane</location>
        <topology evidence="1">Multi-pass membrane protein</topology>
    </subcellularLocation>
</comment>
<proteinExistence type="inferred from homology"/>
<comment type="similarity">
    <text evidence="2">Belongs to the CorA metal ion transporter (MIT) (TC 1.A.35) family.</text>
</comment>
<dbReference type="EMBL" id="CP098502">
    <property type="protein sequence ID" value="UTI62882.1"/>
    <property type="molecule type" value="Genomic_DNA"/>
</dbReference>
<evidence type="ECO:0000256" key="1">
    <source>
        <dbReference type="ARBA" id="ARBA00004651"/>
    </source>
</evidence>
<protein>
    <submittedName>
        <fullName evidence="9">Magnesium and cobalt transport protein CorA</fullName>
    </submittedName>
</protein>
<evidence type="ECO:0000256" key="3">
    <source>
        <dbReference type="ARBA" id="ARBA00022448"/>
    </source>
</evidence>
<dbReference type="SUPFAM" id="SSF144083">
    <property type="entry name" value="Magnesium transport protein CorA, transmembrane region"/>
    <property type="match status" value="1"/>
</dbReference>
<keyword evidence="10" id="KW-1185">Reference proteome</keyword>
<name>A0ABY5DQ13_9ACTN</name>
<evidence type="ECO:0000256" key="4">
    <source>
        <dbReference type="ARBA" id="ARBA00022475"/>
    </source>
</evidence>
<keyword evidence="7 8" id="KW-0472">Membrane</keyword>
<sequence>MIVDCALYRHGRRVPGHIDPADACAETLDDPDSFVWVGVADPVGEEFERIVEAFDLPPLAVEDAINAHQRPKFEVYGETLFVVVKPVEYVDTEEVVRVGEVQIFIHKRFLVTVRHGAATALADVRHAAEENPTLLKHGPPAALHAILDRVVDDYDLVVDGVEVDIQQVEEQVFSGEAHMNPAARIFKLEREVLEFQRAVAPLLPAVDRLARGRLAEVVPELSAYFRDVHDHLLRTSTRIDGFRALLSSALQANLTQITVRQNEDMRRISAWVAIAAIPTMFAGIWGMNYDHMPELHWQYGYPLALGVMATACGLLYRRLRRAGWL</sequence>
<reference evidence="9 10" key="1">
    <citation type="submission" date="2022-06" db="EMBL/GenBank/DDBJ databases">
        <title>Paraconexibacter antarcticus.</title>
        <authorList>
            <person name="Kim C.S."/>
        </authorList>
    </citation>
    <scope>NUCLEOTIDE SEQUENCE [LARGE SCALE GENOMIC DNA]</scope>
    <source>
        <strain evidence="9 10">02-257</strain>
    </source>
</reference>
<evidence type="ECO:0000256" key="8">
    <source>
        <dbReference type="SAM" id="Phobius"/>
    </source>
</evidence>
<evidence type="ECO:0000313" key="9">
    <source>
        <dbReference type="EMBL" id="UTI62882.1"/>
    </source>
</evidence>
<organism evidence="9 10">
    <name type="scientific">Paraconexibacter antarcticus</name>
    <dbReference type="NCBI Taxonomy" id="2949664"/>
    <lineage>
        <taxon>Bacteria</taxon>
        <taxon>Bacillati</taxon>
        <taxon>Actinomycetota</taxon>
        <taxon>Thermoleophilia</taxon>
        <taxon>Solirubrobacterales</taxon>
        <taxon>Paraconexibacteraceae</taxon>
        <taxon>Paraconexibacter</taxon>
    </lineage>
</organism>
<evidence type="ECO:0000256" key="7">
    <source>
        <dbReference type="ARBA" id="ARBA00023136"/>
    </source>
</evidence>
<evidence type="ECO:0000256" key="5">
    <source>
        <dbReference type="ARBA" id="ARBA00022692"/>
    </source>
</evidence>
<keyword evidence="5 8" id="KW-0812">Transmembrane</keyword>
<dbReference type="InterPro" id="IPR045861">
    <property type="entry name" value="CorA_cytoplasmic_dom"/>
</dbReference>
<accession>A0ABY5DQ13</accession>
<gene>
    <name evidence="9" type="ORF">NBH00_16120</name>
</gene>